<dbReference type="RefSeq" id="WP_054608845.1">
    <property type="nucleotide sequence ID" value="NZ_AP025160.1"/>
</dbReference>
<gene>
    <name evidence="4" type="ORF">DN052_02870</name>
</gene>
<evidence type="ECO:0000259" key="3">
    <source>
        <dbReference type="Pfam" id="PF01370"/>
    </source>
</evidence>
<dbReference type="EMBL" id="QKQP01000001">
    <property type="protein sequence ID" value="PZD82016.1"/>
    <property type="molecule type" value="Genomic_DNA"/>
</dbReference>
<proteinExistence type="inferred from homology"/>
<dbReference type="PANTHER" id="PTHR10366">
    <property type="entry name" value="NAD DEPENDENT EPIMERASE/DEHYDRATASE"/>
    <property type="match status" value="1"/>
</dbReference>
<comment type="caution">
    <text evidence="4">The sequence shown here is derived from an EMBL/GenBank/DDBJ whole genome shotgun (WGS) entry which is preliminary data.</text>
</comment>
<sequence length="344" mass="37880">MDTVLVTGANGHLGYNLTQQLVERGYRVRAGVRDFTSKTKTRDLVTLGAEITHVDITRPETLSAAMKDVQGLFHVAAVYETISRNPGRDVKQPTIVGTINTLQAAHAAGVQKVVLTSSATTVGNDASLAAPLDESRWNKDAIEPYVQAKTSAEQWAWEFATRNHFNLVAILPSAMIGPGFRRHTPTTRIFEELLRNRVPVVLPLGFSFVDVRDVATAHVLAYENPTAAGRYIASARFCELAELFTLVRNVDPTVVIPTRRLPERLLPVVPLLDWIGHRFAGTPRAISCAFVKEYGHREAHFTSARAERELGWMARDFSVSVRDTLSWIKTELLPAGAACSSPVT</sequence>
<protein>
    <submittedName>
        <fullName evidence="4">NAD-dependent epimerase/dehydratase family protein</fullName>
    </submittedName>
</protein>
<dbReference type="OrthoDB" id="9787292at2"/>
<dbReference type="SUPFAM" id="SSF51735">
    <property type="entry name" value="NAD(P)-binding Rossmann-fold domains"/>
    <property type="match status" value="1"/>
</dbReference>
<dbReference type="Gene3D" id="3.40.50.720">
    <property type="entry name" value="NAD(P)-binding Rossmann-like Domain"/>
    <property type="match status" value="1"/>
</dbReference>
<evidence type="ECO:0000313" key="4">
    <source>
        <dbReference type="EMBL" id="PZD82016.1"/>
    </source>
</evidence>
<keyword evidence="1" id="KW-0560">Oxidoreductase</keyword>
<evidence type="ECO:0000313" key="5">
    <source>
        <dbReference type="Proteomes" id="UP000248886"/>
    </source>
</evidence>
<organism evidence="4 5">
    <name type="scientific">Acidithiobacillus ferrooxidans</name>
    <name type="common">Thiobacillus ferrooxidans</name>
    <dbReference type="NCBI Taxonomy" id="920"/>
    <lineage>
        <taxon>Bacteria</taxon>
        <taxon>Pseudomonadati</taxon>
        <taxon>Pseudomonadota</taxon>
        <taxon>Acidithiobacillia</taxon>
        <taxon>Acidithiobacillales</taxon>
        <taxon>Acidithiobacillaceae</taxon>
        <taxon>Acidithiobacillus</taxon>
    </lineage>
</organism>
<name>A0A2W1K529_ACIFR</name>
<feature type="domain" description="NAD-dependent epimerase/dehydratase" evidence="3">
    <location>
        <begin position="4"/>
        <end position="228"/>
    </location>
</feature>
<dbReference type="Proteomes" id="UP000248886">
    <property type="component" value="Unassembled WGS sequence"/>
</dbReference>
<evidence type="ECO:0000256" key="2">
    <source>
        <dbReference type="ARBA" id="ARBA00023445"/>
    </source>
</evidence>
<evidence type="ECO:0000256" key="1">
    <source>
        <dbReference type="ARBA" id="ARBA00023002"/>
    </source>
</evidence>
<accession>A0A2W1K529</accession>
<dbReference type="InterPro" id="IPR050425">
    <property type="entry name" value="NAD(P)_dehydrat-like"/>
</dbReference>
<dbReference type="InterPro" id="IPR001509">
    <property type="entry name" value="Epimerase_deHydtase"/>
</dbReference>
<dbReference type="PANTHER" id="PTHR10366:SF564">
    <property type="entry name" value="STEROL-4-ALPHA-CARBOXYLATE 3-DEHYDROGENASE, DECARBOXYLATING"/>
    <property type="match status" value="1"/>
</dbReference>
<dbReference type="AlphaFoldDB" id="A0A2W1K529"/>
<reference evidence="4 5" key="1">
    <citation type="submission" date="2018-06" db="EMBL/GenBank/DDBJ databases">
        <title>Draft sequence of Acidithiobacillus ferrooxidans CCM 4253.</title>
        <authorList>
            <person name="Moya-Beltran A."/>
            <person name="Castro M."/>
            <person name="Covarrubias P.C."/>
            <person name="Issotta F."/>
            <person name="Janiczek O."/>
            <person name="Mandl M."/>
            <person name="Kucera J."/>
            <person name="Quatrini R."/>
        </authorList>
    </citation>
    <scope>NUCLEOTIDE SEQUENCE [LARGE SCALE GENOMIC DNA]</scope>
    <source>
        <strain evidence="4 5">CCM 4253</strain>
    </source>
</reference>
<dbReference type="GO" id="GO:0016616">
    <property type="term" value="F:oxidoreductase activity, acting on the CH-OH group of donors, NAD or NADP as acceptor"/>
    <property type="evidence" value="ECO:0007669"/>
    <property type="project" value="TreeGrafter"/>
</dbReference>
<dbReference type="Pfam" id="PF01370">
    <property type="entry name" value="Epimerase"/>
    <property type="match status" value="1"/>
</dbReference>
<comment type="similarity">
    <text evidence="2">Belongs to the NAD(P)-dependent epimerase/dehydratase family. Dihydroflavonol-4-reductase subfamily.</text>
</comment>
<dbReference type="InterPro" id="IPR036291">
    <property type="entry name" value="NAD(P)-bd_dom_sf"/>
</dbReference>